<dbReference type="PANTHER" id="PTHR14098:SF14">
    <property type="entry name" value="SH2 DOMAIN-CONTAINING PROTEIN"/>
    <property type="match status" value="1"/>
</dbReference>
<evidence type="ECO:0000313" key="5">
    <source>
        <dbReference type="Proteomes" id="UP000695007"/>
    </source>
</evidence>
<dbReference type="GO" id="GO:0035556">
    <property type="term" value="P:intracellular signal transduction"/>
    <property type="evidence" value="ECO:0007669"/>
    <property type="project" value="TreeGrafter"/>
</dbReference>
<feature type="compositionally biased region" description="Basic and acidic residues" evidence="3">
    <location>
        <begin position="439"/>
        <end position="451"/>
    </location>
</feature>
<dbReference type="SUPFAM" id="SSF47769">
    <property type="entry name" value="SAM/Pointed domain"/>
    <property type="match status" value="1"/>
</dbReference>
<feature type="compositionally biased region" description="Low complexity" evidence="3">
    <location>
        <begin position="452"/>
        <end position="468"/>
    </location>
</feature>
<feature type="domain" description="SH2" evidence="4">
    <location>
        <begin position="480"/>
        <end position="593"/>
    </location>
</feature>
<proteinExistence type="predicted"/>
<sequence>MSRLSRTDALEDISAWGTTDVVALLRKNGVEEACWKAVEKRQIDGDELLHLTEGKLTLWKSDLTRPLIWSLWTFVEELKKYPENYVEDKQLQSQPIQQLDAEALSDTSSWDTDFEDNVDDHNDDCGMTRVREVTEVNPDFRSSLKLFQENDRIMMETHARGASYSINLNEKSNATPALECTYANYNMSIEQESTYANVGYANTTSRNSSKFHPTNEIDSISIEQKSLAEKLKEQLMLIGAKPAIVPKPEALCKRTKDELSLRRSEPRTSFLHKSVKSKINGTRDIERSSTLPSMGEQNQSVGGETMQNLPKPPAMIRCFDLVANLPRGPVDESEDEEEYEAFDEQIVEQHKRNSIIHADSGQSLSSVTQNSLESVYHPPTCVSHDEEVYEIYESITESPEENGHDFKNGTNIKIMTNPPPLPTKPPPNIMTLHNHLNKTDTKNERSLEKKSATLPSHSASKSSLSNAARPLPPPPDKQSYYERPWFHNLTREQANLLIEEQCTYGNSSDGYFLMRPSTSNPNNPLTLVLWCKDRVYNVPVRRRPDNRYALGSSKPNEQSFASIDEIIPFYKRENLVLYTGGVQTGSTKLSDTPLK</sequence>
<name>A0AAJ6YJW1_9HYME</name>
<reference evidence="6" key="1">
    <citation type="submission" date="2025-08" db="UniProtKB">
        <authorList>
            <consortium name="RefSeq"/>
        </authorList>
    </citation>
    <scope>IDENTIFICATION</scope>
</reference>
<feature type="compositionally biased region" description="Polar residues" evidence="3">
    <location>
        <begin position="288"/>
        <end position="302"/>
    </location>
</feature>
<dbReference type="InterPro" id="IPR013761">
    <property type="entry name" value="SAM/pointed_sf"/>
</dbReference>
<dbReference type="PANTHER" id="PTHR14098">
    <property type="entry name" value="SH2 DOMAIN CONTAINING PROTEIN"/>
    <property type="match status" value="1"/>
</dbReference>
<dbReference type="PROSITE" id="PS50001">
    <property type="entry name" value="SH2"/>
    <property type="match status" value="1"/>
</dbReference>
<evidence type="ECO:0000256" key="2">
    <source>
        <dbReference type="PROSITE-ProRule" id="PRU00191"/>
    </source>
</evidence>
<feature type="region of interest" description="Disordered" evidence="3">
    <location>
        <begin position="274"/>
        <end position="302"/>
    </location>
</feature>
<dbReference type="InterPro" id="IPR051751">
    <property type="entry name" value="Immunoreceptor_sig_adapters"/>
</dbReference>
<dbReference type="Gene3D" id="1.10.150.50">
    <property type="entry name" value="Transcription Factor, Ets-1"/>
    <property type="match status" value="1"/>
</dbReference>
<dbReference type="KEGG" id="csol:105363369"/>
<dbReference type="SMART" id="SM00252">
    <property type="entry name" value="SH2"/>
    <property type="match status" value="1"/>
</dbReference>
<evidence type="ECO:0000256" key="3">
    <source>
        <dbReference type="SAM" id="MobiDB-lite"/>
    </source>
</evidence>
<evidence type="ECO:0000313" key="6">
    <source>
        <dbReference type="RefSeq" id="XP_011499375.1"/>
    </source>
</evidence>
<keyword evidence="5" id="KW-1185">Reference proteome</keyword>
<feature type="region of interest" description="Disordered" evidence="3">
    <location>
        <begin position="439"/>
        <end position="480"/>
    </location>
</feature>
<evidence type="ECO:0000259" key="4">
    <source>
        <dbReference type="PROSITE" id="PS50001"/>
    </source>
</evidence>
<accession>A0AAJ6YJW1</accession>
<dbReference type="InterPro" id="IPR000980">
    <property type="entry name" value="SH2"/>
</dbReference>
<dbReference type="Pfam" id="PF00017">
    <property type="entry name" value="SH2"/>
    <property type="match status" value="1"/>
</dbReference>
<evidence type="ECO:0000256" key="1">
    <source>
        <dbReference type="ARBA" id="ARBA00022999"/>
    </source>
</evidence>
<dbReference type="GeneID" id="105363369"/>
<protein>
    <submittedName>
        <fullName evidence="6">Uncharacterized protein LOC105363369</fullName>
    </submittedName>
</protein>
<dbReference type="SUPFAM" id="SSF55550">
    <property type="entry name" value="SH2 domain"/>
    <property type="match status" value="1"/>
</dbReference>
<dbReference type="Gene3D" id="3.30.505.10">
    <property type="entry name" value="SH2 domain"/>
    <property type="match status" value="1"/>
</dbReference>
<dbReference type="GO" id="GO:0007169">
    <property type="term" value="P:cell surface receptor protein tyrosine kinase signaling pathway"/>
    <property type="evidence" value="ECO:0007669"/>
    <property type="project" value="TreeGrafter"/>
</dbReference>
<dbReference type="AlphaFoldDB" id="A0AAJ6YJW1"/>
<gene>
    <name evidence="6" type="primary">LOC105363369</name>
</gene>
<organism evidence="5 6">
    <name type="scientific">Ceratosolen solmsi marchali</name>
    <dbReference type="NCBI Taxonomy" id="326594"/>
    <lineage>
        <taxon>Eukaryota</taxon>
        <taxon>Metazoa</taxon>
        <taxon>Ecdysozoa</taxon>
        <taxon>Arthropoda</taxon>
        <taxon>Hexapoda</taxon>
        <taxon>Insecta</taxon>
        <taxon>Pterygota</taxon>
        <taxon>Neoptera</taxon>
        <taxon>Endopterygota</taxon>
        <taxon>Hymenoptera</taxon>
        <taxon>Apocrita</taxon>
        <taxon>Proctotrupomorpha</taxon>
        <taxon>Chalcidoidea</taxon>
        <taxon>Agaonidae</taxon>
        <taxon>Agaoninae</taxon>
        <taxon>Ceratosolen</taxon>
    </lineage>
</organism>
<dbReference type="RefSeq" id="XP_011499375.1">
    <property type="nucleotide sequence ID" value="XM_011501073.1"/>
</dbReference>
<dbReference type="GO" id="GO:0005737">
    <property type="term" value="C:cytoplasm"/>
    <property type="evidence" value="ECO:0007669"/>
    <property type="project" value="UniProtKB-ARBA"/>
</dbReference>
<keyword evidence="1 2" id="KW-0727">SH2 domain</keyword>
<dbReference type="InterPro" id="IPR036860">
    <property type="entry name" value="SH2_dom_sf"/>
</dbReference>
<dbReference type="Proteomes" id="UP000695007">
    <property type="component" value="Unplaced"/>
</dbReference>